<dbReference type="SUPFAM" id="SSF51735">
    <property type="entry name" value="NAD(P)-binding Rossmann-fold domains"/>
    <property type="match status" value="1"/>
</dbReference>
<dbReference type="PANTHER" id="PTHR42879:SF2">
    <property type="entry name" value="3-OXOACYL-[ACYL-CARRIER-PROTEIN] REDUCTASE FABG"/>
    <property type="match status" value="1"/>
</dbReference>
<evidence type="ECO:0000256" key="6">
    <source>
        <dbReference type="ARBA" id="ARBA00023002"/>
    </source>
</evidence>
<evidence type="ECO:0000259" key="12">
    <source>
        <dbReference type="SMART" id="SM00822"/>
    </source>
</evidence>
<sequence>MRVVQDRIAVVTGGSRGIGRAIVKDLAQQGATVVFTYNGNQAKAEETVQEIEAEGGKALAVKCDVSKEKEVKELFKEVRTRYGKLDILVNNAGVTNDGFVAMMSEAKFEDVVKVNLGGTFLTTREAVKLMMKQKSGAIVNLASTSGISGNKAQTNYAASKGGIIAFTKALAQEVAEHNIRANVVAPGFIETDMTKGMDQGVLNKMLELIPLRRIGKPEDIAYLTTFLCSDRASYITGKVYTVDGGLVNG</sequence>
<evidence type="ECO:0000256" key="8">
    <source>
        <dbReference type="ARBA" id="ARBA00048508"/>
    </source>
</evidence>
<dbReference type="InterPro" id="IPR036291">
    <property type="entry name" value="NAD(P)-bd_dom_sf"/>
</dbReference>
<gene>
    <name evidence="13" type="ORF">EL26_00120</name>
</gene>
<dbReference type="InterPro" id="IPR057326">
    <property type="entry name" value="KR_dom"/>
</dbReference>
<comment type="caution">
    <text evidence="13">The sequence shown here is derived from an EMBL/GenBank/DDBJ whole genome shotgun (WGS) entry which is preliminary data.</text>
</comment>
<dbReference type="Gene3D" id="3.40.50.720">
    <property type="entry name" value="NAD(P)-binding Rossmann-like Domain"/>
    <property type="match status" value="1"/>
</dbReference>
<keyword evidence="6 11" id="KW-0560">Oxidoreductase</keyword>
<dbReference type="AlphaFoldDB" id="A0A074MH07"/>
<dbReference type="InterPro" id="IPR011284">
    <property type="entry name" value="3oxo_ACP_reduc"/>
</dbReference>
<dbReference type="PROSITE" id="PS00061">
    <property type="entry name" value="ADH_SHORT"/>
    <property type="match status" value="1"/>
</dbReference>
<evidence type="ECO:0000256" key="1">
    <source>
        <dbReference type="ARBA" id="ARBA00005194"/>
    </source>
</evidence>
<dbReference type="GO" id="GO:0006633">
    <property type="term" value="P:fatty acid biosynthetic process"/>
    <property type="evidence" value="ECO:0007669"/>
    <property type="project" value="UniProtKB-UniPathway"/>
</dbReference>
<dbReference type="InterPro" id="IPR050259">
    <property type="entry name" value="SDR"/>
</dbReference>
<dbReference type="GO" id="GO:0051287">
    <property type="term" value="F:NAD binding"/>
    <property type="evidence" value="ECO:0007669"/>
    <property type="project" value="UniProtKB-UniRule"/>
</dbReference>
<evidence type="ECO:0000313" key="13">
    <source>
        <dbReference type="EMBL" id="KEO85007.1"/>
    </source>
</evidence>
<dbReference type="Proteomes" id="UP000027931">
    <property type="component" value="Unassembled WGS sequence"/>
</dbReference>
<evidence type="ECO:0000256" key="10">
    <source>
        <dbReference type="PIRSR" id="PIRSR611284-2"/>
    </source>
</evidence>
<organism evidence="13 14">
    <name type="scientific">Tumebacillus flagellatus</name>
    <dbReference type="NCBI Taxonomy" id="1157490"/>
    <lineage>
        <taxon>Bacteria</taxon>
        <taxon>Bacillati</taxon>
        <taxon>Bacillota</taxon>
        <taxon>Bacilli</taxon>
        <taxon>Bacillales</taxon>
        <taxon>Alicyclobacillaceae</taxon>
        <taxon>Tumebacillus</taxon>
    </lineage>
</organism>
<dbReference type="NCBIfam" id="NF005559">
    <property type="entry name" value="PRK07231.1"/>
    <property type="match status" value="1"/>
</dbReference>
<dbReference type="GO" id="GO:0004316">
    <property type="term" value="F:3-oxoacyl-[acyl-carrier-protein] reductase (NADPH) activity"/>
    <property type="evidence" value="ECO:0007669"/>
    <property type="project" value="UniProtKB-UniRule"/>
</dbReference>
<dbReference type="InterPro" id="IPR002347">
    <property type="entry name" value="SDR_fam"/>
</dbReference>
<dbReference type="InterPro" id="IPR020904">
    <property type="entry name" value="Sc_DH/Rdtase_CS"/>
</dbReference>
<evidence type="ECO:0000256" key="9">
    <source>
        <dbReference type="PIRSR" id="PIRSR611284-1"/>
    </source>
</evidence>
<evidence type="ECO:0000256" key="2">
    <source>
        <dbReference type="ARBA" id="ARBA00006484"/>
    </source>
</evidence>
<keyword evidence="14" id="KW-1185">Reference proteome</keyword>
<feature type="binding site" evidence="10">
    <location>
        <position position="91"/>
    </location>
    <ligand>
        <name>NADP(+)</name>
        <dbReference type="ChEBI" id="CHEBI:58349"/>
    </ligand>
</feature>
<evidence type="ECO:0000256" key="11">
    <source>
        <dbReference type="RuleBase" id="RU366074"/>
    </source>
</evidence>
<feature type="binding site" evidence="10">
    <location>
        <begin position="156"/>
        <end position="160"/>
    </location>
    <ligand>
        <name>NADP(+)</name>
        <dbReference type="ChEBI" id="CHEBI:58349"/>
    </ligand>
</feature>
<comment type="catalytic activity">
    <reaction evidence="8 11">
        <text>a (3R)-hydroxyacyl-[ACP] + NADP(+) = a 3-oxoacyl-[ACP] + NADPH + H(+)</text>
        <dbReference type="Rhea" id="RHEA:17397"/>
        <dbReference type="Rhea" id="RHEA-COMP:9916"/>
        <dbReference type="Rhea" id="RHEA-COMP:9945"/>
        <dbReference type="ChEBI" id="CHEBI:15378"/>
        <dbReference type="ChEBI" id="CHEBI:57783"/>
        <dbReference type="ChEBI" id="CHEBI:58349"/>
        <dbReference type="ChEBI" id="CHEBI:78776"/>
        <dbReference type="ChEBI" id="CHEBI:78827"/>
        <dbReference type="EC" id="1.1.1.100"/>
    </reaction>
</comment>
<feature type="binding site" evidence="10">
    <location>
        <begin position="13"/>
        <end position="16"/>
    </location>
    <ligand>
        <name>NADP(+)</name>
        <dbReference type="ChEBI" id="CHEBI:58349"/>
    </ligand>
</feature>
<dbReference type="Pfam" id="PF13561">
    <property type="entry name" value="adh_short_C2"/>
    <property type="match status" value="1"/>
</dbReference>
<accession>A0A074MH07</accession>
<dbReference type="UniPathway" id="UPA00094"/>
<name>A0A074MH07_9BACL</name>
<dbReference type="EC" id="1.1.1.100" evidence="3 11"/>
<comment type="similarity">
    <text evidence="2 11">Belongs to the short-chain dehydrogenases/reductases (SDR) family.</text>
</comment>
<comment type="subunit">
    <text evidence="11">Homotetramer.</text>
</comment>
<evidence type="ECO:0000256" key="7">
    <source>
        <dbReference type="ARBA" id="ARBA00023160"/>
    </source>
</evidence>
<feature type="binding site" evidence="10">
    <location>
        <position position="189"/>
    </location>
    <ligand>
        <name>NADP(+)</name>
        <dbReference type="ChEBI" id="CHEBI:58349"/>
    </ligand>
</feature>
<feature type="active site" description="Proton acceptor" evidence="9">
    <location>
        <position position="156"/>
    </location>
</feature>
<dbReference type="PANTHER" id="PTHR42879">
    <property type="entry name" value="3-OXOACYL-(ACYL-CARRIER-PROTEIN) REDUCTASE"/>
    <property type="match status" value="1"/>
</dbReference>
<keyword evidence="11" id="KW-0443">Lipid metabolism</keyword>
<keyword evidence="7 11" id="KW-0275">Fatty acid biosynthesis</keyword>
<keyword evidence="11" id="KW-0444">Lipid biosynthesis</keyword>
<dbReference type="STRING" id="1157490.EL26_00120"/>
<dbReference type="EMBL" id="JMIR01000001">
    <property type="protein sequence ID" value="KEO85007.1"/>
    <property type="molecule type" value="Genomic_DNA"/>
</dbReference>
<reference evidence="13 14" key="1">
    <citation type="journal article" date="2013" name="Int. J. Syst. Evol. Microbiol.">
        <title>Tumebacillus flagellatus sp. nov., an alpha-amylase/pullulanase-producing bacterium isolated from cassava wastewater.</title>
        <authorList>
            <person name="Wang Q."/>
            <person name="Xie N."/>
            <person name="Qin Y."/>
            <person name="Shen N."/>
            <person name="Zhu J."/>
            <person name="Mi H."/>
            <person name="Huang R."/>
        </authorList>
    </citation>
    <scope>NUCLEOTIDE SEQUENCE [LARGE SCALE GENOMIC DNA]</scope>
    <source>
        <strain evidence="13 14">GST4</strain>
    </source>
</reference>
<dbReference type="NCBIfam" id="NF009466">
    <property type="entry name" value="PRK12826.1-2"/>
    <property type="match status" value="1"/>
</dbReference>
<keyword evidence="4 11" id="KW-0276">Fatty acid metabolism</keyword>
<dbReference type="CDD" id="cd05333">
    <property type="entry name" value="BKR_SDR_c"/>
    <property type="match status" value="1"/>
</dbReference>
<dbReference type="SMART" id="SM00822">
    <property type="entry name" value="PKS_KR"/>
    <property type="match status" value="1"/>
</dbReference>
<dbReference type="eggNOG" id="COG1028">
    <property type="taxonomic scope" value="Bacteria"/>
</dbReference>
<comment type="function">
    <text evidence="11">Catalyzes the NADPH-dependent reduction of beta-ketoacyl-ACP substrates to beta-hydroxyacyl-ACP products, the first reductive step in the elongation cycle of fatty acid biosynthesis.</text>
</comment>
<evidence type="ECO:0000313" key="14">
    <source>
        <dbReference type="Proteomes" id="UP000027931"/>
    </source>
</evidence>
<evidence type="ECO:0000256" key="4">
    <source>
        <dbReference type="ARBA" id="ARBA00022832"/>
    </source>
</evidence>
<keyword evidence="5 10" id="KW-0521">NADP</keyword>
<proteinExistence type="inferred from homology"/>
<protein>
    <recommendedName>
        <fullName evidence="3 11">3-oxoacyl-[acyl-carrier-protein] reductase</fullName>
        <ecNumber evidence="3 11">1.1.1.100</ecNumber>
    </recommendedName>
</protein>
<dbReference type="PRINTS" id="PR00081">
    <property type="entry name" value="GDHRDH"/>
</dbReference>
<evidence type="ECO:0000256" key="3">
    <source>
        <dbReference type="ARBA" id="ARBA00012948"/>
    </source>
</evidence>
<feature type="domain" description="Ketoreductase" evidence="12">
    <location>
        <begin position="7"/>
        <end position="191"/>
    </location>
</feature>
<dbReference type="PRINTS" id="PR00080">
    <property type="entry name" value="SDRFAMILY"/>
</dbReference>
<dbReference type="NCBIfam" id="TIGR01830">
    <property type="entry name" value="3oxo_ACP_reduc"/>
    <property type="match status" value="1"/>
</dbReference>
<evidence type="ECO:0000256" key="5">
    <source>
        <dbReference type="ARBA" id="ARBA00022857"/>
    </source>
</evidence>
<dbReference type="FunFam" id="3.40.50.720:FF:000115">
    <property type="entry name" value="3-oxoacyl-[acyl-carrier-protein] reductase FabG"/>
    <property type="match status" value="1"/>
</dbReference>
<comment type="pathway">
    <text evidence="1 11">Lipid metabolism; fatty acid biosynthesis.</text>
</comment>